<evidence type="ECO:0000256" key="1">
    <source>
        <dbReference type="ARBA" id="ARBA00007957"/>
    </source>
</evidence>
<evidence type="ECO:0000313" key="9">
    <source>
        <dbReference type="EMBL" id="ROO24439.1"/>
    </source>
</evidence>
<dbReference type="CDD" id="cd07153">
    <property type="entry name" value="Fur_like"/>
    <property type="match status" value="1"/>
</dbReference>
<keyword evidence="6 8" id="KW-0804">Transcription</keyword>
<dbReference type="GO" id="GO:0045892">
    <property type="term" value="P:negative regulation of DNA-templated transcription"/>
    <property type="evidence" value="ECO:0007669"/>
    <property type="project" value="TreeGrafter"/>
</dbReference>
<keyword evidence="4 8" id="KW-0805">Transcription regulation</keyword>
<dbReference type="InterPro" id="IPR002481">
    <property type="entry name" value="FUR"/>
</dbReference>
<sequence length="164" mass="17869">MSDTFGQTVFEAPGHDHDACIRGALARADALCAERGLRLTAIRRRVLELIWDNHRPTKAYDLLSAISAERGNAAPPTVYRALDFLLEAGLVHKIESLNAFVGCDAGHERGHPKFLICRRCEHVAEIPGPAVDSAIAREAERSGFTVDHETIEIGGICRRCAAAD</sequence>
<dbReference type="EMBL" id="AYKH01000042">
    <property type="protein sequence ID" value="ROO24439.1"/>
    <property type="molecule type" value="Genomic_DNA"/>
</dbReference>
<dbReference type="Gene3D" id="3.30.1490.190">
    <property type="match status" value="1"/>
</dbReference>
<dbReference type="PANTHER" id="PTHR33202">
    <property type="entry name" value="ZINC UPTAKE REGULATION PROTEIN"/>
    <property type="match status" value="1"/>
</dbReference>
<keyword evidence="2 8" id="KW-0678">Repressor</keyword>
<feature type="binding site" evidence="7">
    <location>
        <position position="157"/>
    </location>
    <ligand>
        <name>Zn(2+)</name>
        <dbReference type="ChEBI" id="CHEBI:29105"/>
    </ligand>
</feature>
<dbReference type="GO" id="GO:0008270">
    <property type="term" value="F:zinc ion binding"/>
    <property type="evidence" value="ECO:0007669"/>
    <property type="project" value="TreeGrafter"/>
</dbReference>
<keyword evidence="8" id="KW-0408">Iron</keyword>
<feature type="binding site" evidence="7">
    <location>
        <position position="120"/>
    </location>
    <ligand>
        <name>Zn(2+)</name>
        <dbReference type="ChEBI" id="CHEBI:29105"/>
    </ligand>
</feature>
<feature type="binding site" evidence="7">
    <location>
        <position position="117"/>
    </location>
    <ligand>
        <name>Zn(2+)</name>
        <dbReference type="ChEBI" id="CHEBI:29105"/>
    </ligand>
</feature>
<dbReference type="InterPro" id="IPR036388">
    <property type="entry name" value="WH-like_DNA-bd_sf"/>
</dbReference>
<comment type="subcellular location">
    <subcellularLocation>
        <location evidence="8">Cytoplasm</location>
    </subcellularLocation>
</comment>
<keyword evidence="7 8" id="KW-0479">Metal-binding</keyword>
<organism evidence="9 10">
    <name type="scientific">Salinisphaera orenii MK-B5</name>
    <dbReference type="NCBI Taxonomy" id="856730"/>
    <lineage>
        <taxon>Bacteria</taxon>
        <taxon>Pseudomonadati</taxon>
        <taxon>Pseudomonadota</taxon>
        <taxon>Gammaproteobacteria</taxon>
        <taxon>Salinisphaerales</taxon>
        <taxon>Salinisphaeraceae</taxon>
        <taxon>Salinisphaera</taxon>
    </lineage>
</organism>
<evidence type="ECO:0000256" key="5">
    <source>
        <dbReference type="ARBA" id="ARBA00023125"/>
    </source>
</evidence>
<dbReference type="AlphaFoldDB" id="A0A423PFL7"/>
<keyword evidence="3 7" id="KW-0862">Zinc</keyword>
<dbReference type="InterPro" id="IPR043135">
    <property type="entry name" value="Fur_C"/>
</dbReference>
<dbReference type="GO" id="GO:0005829">
    <property type="term" value="C:cytosol"/>
    <property type="evidence" value="ECO:0007669"/>
    <property type="project" value="TreeGrafter"/>
</dbReference>
<feature type="binding site" evidence="7">
    <location>
        <position position="160"/>
    </location>
    <ligand>
        <name>Zn(2+)</name>
        <dbReference type="ChEBI" id="CHEBI:29105"/>
    </ligand>
</feature>
<dbReference type="PANTHER" id="PTHR33202:SF6">
    <property type="entry name" value="ZINC UPTAKE REGULATION PROTEIN"/>
    <property type="match status" value="1"/>
</dbReference>
<keyword evidence="8" id="KW-0963">Cytoplasm</keyword>
<dbReference type="FunFam" id="1.10.10.10:FF:000137">
    <property type="entry name" value="Zinc uptake transcriptional repressor"/>
    <property type="match status" value="1"/>
</dbReference>
<evidence type="ECO:0000256" key="7">
    <source>
        <dbReference type="PIRSR" id="PIRSR602481-1"/>
    </source>
</evidence>
<dbReference type="GO" id="GO:0003700">
    <property type="term" value="F:DNA-binding transcription factor activity"/>
    <property type="evidence" value="ECO:0007669"/>
    <property type="project" value="UniProtKB-UniRule"/>
</dbReference>
<dbReference type="SUPFAM" id="SSF46785">
    <property type="entry name" value="Winged helix' DNA-binding domain"/>
    <property type="match status" value="1"/>
</dbReference>
<dbReference type="GO" id="GO:0000976">
    <property type="term" value="F:transcription cis-regulatory region binding"/>
    <property type="evidence" value="ECO:0007669"/>
    <property type="project" value="TreeGrafter"/>
</dbReference>
<evidence type="ECO:0000256" key="6">
    <source>
        <dbReference type="ARBA" id="ARBA00023163"/>
    </source>
</evidence>
<comment type="similarity">
    <text evidence="1 8">Belongs to the Fur family.</text>
</comment>
<comment type="subunit">
    <text evidence="8">Homodimer.</text>
</comment>
<dbReference type="GO" id="GO:1900376">
    <property type="term" value="P:regulation of secondary metabolite biosynthetic process"/>
    <property type="evidence" value="ECO:0007669"/>
    <property type="project" value="TreeGrafter"/>
</dbReference>
<comment type="caution">
    <text evidence="9">The sequence shown here is derived from an EMBL/GenBank/DDBJ whole genome shotgun (WGS) entry which is preliminary data.</text>
</comment>
<protein>
    <recommendedName>
        <fullName evidence="8">Ferric uptake regulation protein</fullName>
    </recommendedName>
</protein>
<name>A0A423PFL7_9GAMM</name>
<keyword evidence="10" id="KW-1185">Reference proteome</keyword>
<reference evidence="9 10" key="1">
    <citation type="submission" date="2013-10" db="EMBL/GenBank/DDBJ databases">
        <title>Salinisphaera orenii MK-B5 Genome Sequencing.</title>
        <authorList>
            <person name="Lai Q."/>
            <person name="Li C."/>
            <person name="Shao Z."/>
        </authorList>
    </citation>
    <scope>NUCLEOTIDE SEQUENCE [LARGE SCALE GENOMIC DNA]</scope>
    <source>
        <strain evidence="9 10">MK-B5</strain>
    </source>
</reference>
<dbReference type="Proteomes" id="UP000283993">
    <property type="component" value="Unassembled WGS sequence"/>
</dbReference>
<evidence type="ECO:0000313" key="10">
    <source>
        <dbReference type="Proteomes" id="UP000283993"/>
    </source>
</evidence>
<dbReference type="RefSeq" id="WP_123591353.1">
    <property type="nucleotide sequence ID" value="NZ_AYKH01000042.1"/>
</dbReference>
<evidence type="ECO:0000256" key="8">
    <source>
        <dbReference type="RuleBase" id="RU364037"/>
    </source>
</evidence>
<dbReference type="Pfam" id="PF01475">
    <property type="entry name" value="FUR"/>
    <property type="match status" value="1"/>
</dbReference>
<evidence type="ECO:0000256" key="3">
    <source>
        <dbReference type="ARBA" id="ARBA00022833"/>
    </source>
</evidence>
<dbReference type="InterPro" id="IPR036390">
    <property type="entry name" value="WH_DNA-bd_sf"/>
</dbReference>
<dbReference type="Gene3D" id="1.10.10.10">
    <property type="entry name" value="Winged helix-like DNA-binding domain superfamily/Winged helix DNA-binding domain"/>
    <property type="match status" value="1"/>
</dbReference>
<proteinExistence type="inferred from homology"/>
<accession>A0A423PFL7</accession>
<evidence type="ECO:0000256" key="2">
    <source>
        <dbReference type="ARBA" id="ARBA00022491"/>
    </source>
</evidence>
<keyword evidence="5 8" id="KW-0238">DNA-binding</keyword>
<gene>
    <name evidence="8" type="primary">fur</name>
    <name evidence="9" type="ORF">SAOR_14685</name>
</gene>
<evidence type="ECO:0000256" key="4">
    <source>
        <dbReference type="ARBA" id="ARBA00023015"/>
    </source>
</evidence>
<comment type="cofactor">
    <cofactor evidence="7">
        <name>Zn(2+)</name>
        <dbReference type="ChEBI" id="CHEBI:29105"/>
    </cofactor>
    <text evidence="7">Binds 1 zinc ion per subunit.</text>
</comment>